<keyword evidence="4 5" id="KW-0472">Membrane</keyword>
<feature type="transmembrane region" description="Helical" evidence="5">
    <location>
        <begin position="292"/>
        <end position="311"/>
    </location>
</feature>
<dbReference type="InterPro" id="IPR050475">
    <property type="entry name" value="Prenyltransferase_related"/>
</dbReference>
<feature type="transmembrane region" description="Helical" evidence="5">
    <location>
        <begin position="109"/>
        <end position="126"/>
    </location>
</feature>
<feature type="transmembrane region" description="Helical" evidence="5">
    <location>
        <begin position="265"/>
        <end position="286"/>
    </location>
</feature>
<evidence type="ECO:0000256" key="2">
    <source>
        <dbReference type="ARBA" id="ARBA00022692"/>
    </source>
</evidence>
<dbReference type="Proteomes" id="UP001050975">
    <property type="component" value="Unassembled WGS sequence"/>
</dbReference>
<accession>A0AAV3XRZ4</accession>
<keyword evidence="3 5" id="KW-1133">Transmembrane helix</keyword>
<evidence type="ECO:0000256" key="1">
    <source>
        <dbReference type="ARBA" id="ARBA00004141"/>
    </source>
</evidence>
<evidence type="ECO:0000256" key="5">
    <source>
        <dbReference type="SAM" id="Phobius"/>
    </source>
</evidence>
<dbReference type="GO" id="GO:0016020">
    <property type="term" value="C:membrane"/>
    <property type="evidence" value="ECO:0007669"/>
    <property type="project" value="UniProtKB-SubCell"/>
</dbReference>
<keyword evidence="7" id="KW-1185">Reference proteome</keyword>
<evidence type="ECO:0000313" key="7">
    <source>
        <dbReference type="Proteomes" id="UP001050975"/>
    </source>
</evidence>
<dbReference type="InterPro" id="IPR044878">
    <property type="entry name" value="UbiA_sf"/>
</dbReference>
<dbReference type="RefSeq" id="WP_226590275.1">
    <property type="nucleotide sequence ID" value="NZ_BLAY01000169.1"/>
</dbReference>
<feature type="transmembrane region" description="Helical" evidence="5">
    <location>
        <begin position="133"/>
        <end position="153"/>
    </location>
</feature>
<feature type="transmembrane region" description="Helical" evidence="5">
    <location>
        <begin position="204"/>
        <end position="226"/>
    </location>
</feature>
<dbReference type="InterPro" id="IPR000537">
    <property type="entry name" value="UbiA_prenyltransferase"/>
</dbReference>
<comment type="caution">
    <text evidence="6">The sequence shown here is derived from an EMBL/GenBank/DDBJ whole genome shotgun (WGS) entry which is preliminary data.</text>
</comment>
<feature type="transmembrane region" description="Helical" evidence="5">
    <location>
        <begin position="165"/>
        <end position="183"/>
    </location>
</feature>
<dbReference type="PANTHER" id="PTHR42723:SF1">
    <property type="entry name" value="CHLOROPHYLL SYNTHASE, CHLOROPLASTIC"/>
    <property type="match status" value="1"/>
</dbReference>
<proteinExistence type="predicted"/>
<dbReference type="AlphaFoldDB" id="A0AAV3XRZ4"/>
<feature type="transmembrane region" description="Helical" evidence="5">
    <location>
        <begin position="12"/>
        <end position="30"/>
    </location>
</feature>
<comment type="subcellular location">
    <subcellularLocation>
        <location evidence="1">Membrane</location>
        <topology evidence="1">Multi-pass membrane protein</topology>
    </subcellularLocation>
</comment>
<organism evidence="6 7">
    <name type="scientific">Microseira wollei NIES-4236</name>
    <dbReference type="NCBI Taxonomy" id="2530354"/>
    <lineage>
        <taxon>Bacteria</taxon>
        <taxon>Bacillati</taxon>
        <taxon>Cyanobacteriota</taxon>
        <taxon>Cyanophyceae</taxon>
        <taxon>Oscillatoriophycideae</taxon>
        <taxon>Aerosakkonematales</taxon>
        <taxon>Aerosakkonemataceae</taxon>
        <taxon>Microseira</taxon>
    </lineage>
</organism>
<evidence type="ECO:0000256" key="4">
    <source>
        <dbReference type="ARBA" id="ARBA00023136"/>
    </source>
</evidence>
<evidence type="ECO:0000313" key="6">
    <source>
        <dbReference type="EMBL" id="GET42552.1"/>
    </source>
</evidence>
<dbReference type="Gene3D" id="1.10.357.140">
    <property type="entry name" value="UbiA prenyltransferase"/>
    <property type="match status" value="1"/>
</dbReference>
<feature type="transmembrane region" description="Helical" evidence="5">
    <location>
        <begin position="36"/>
        <end position="57"/>
    </location>
</feature>
<dbReference type="EMBL" id="BLAY01000169">
    <property type="protein sequence ID" value="GET42552.1"/>
    <property type="molecule type" value="Genomic_DNA"/>
</dbReference>
<dbReference type="GO" id="GO:0016765">
    <property type="term" value="F:transferase activity, transferring alkyl or aryl (other than methyl) groups"/>
    <property type="evidence" value="ECO:0007669"/>
    <property type="project" value="InterPro"/>
</dbReference>
<dbReference type="Pfam" id="PF01040">
    <property type="entry name" value="UbiA"/>
    <property type="match status" value="1"/>
</dbReference>
<keyword evidence="2 5" id="KW-0812">Transmembrane</keyword>
<protein>
    <submittedName>
        <fullName evidence="6">Bacteriochlorophyll/chlorophyll a synthase</fullName>
    </submittedName>
</protein>
<feature type="transmembrane region" description="Helical" evidence="5">
    <location>
        <begin position="232"/>
        <end position="253"/>
    </location>
</feature>
<sequence length="326" mass="35749">MKLLILYWRLLRYRVAVMMVLFMLLGAAWHQRLTTINGAIIAAIIALASSYVCATSVNDIADRNIDAINLPNDPSRPLVTGAADVGQLWKLFSVASVLAIALLLPINPMAAGIIVLSIAIGVLYSLPPIQFSYRTFLAPLTLAVAYVGIPYWLGVAIVGDTIKASDLPLMAALYLLFTGRIILKDFRDREGDATYGKPTFLLKYGKPATCLVSLLAICSGDILLIVTLANRWWLAALLQLYVMGAIAMLYRLYRVSSRRDEQLSIGVAAKMGNGILTTLLGVLTLASYDADWMMQLIFSLALTAIYLINFIDFLRHPDQSIIGYKG</sequence>
<evidence type="ECO:0000256" key="3">
    <source>
        <dbReference type="ARBA" id="ARBA00022989"/>
    </source>
</evidence>
<reference evidence="6" key="1">
    <citation type="submission" date="2019-10" db="EMBL/GenBank/DDBJ databases">
        <title>Draft genome sequece of Microseira wollei NIES-4236.</title>
        <authorList>
            <person name="Yamaguchi H."/>
            <person name="Suzuki S."/>
            <person name="Kawachi M."/>
        </authorList>
    </citation>
    <scope>NUCLEOTIDE SEQUENCE</scope>
    <source>
        <strain evidence="6">NIES-4236</strain>
    </source>
</reference>
<name>A0AAV3XRZ4_9CYAN</name>
<dbReference type="PANTHER" id="PTHR42723">
    <property type="entry name" value="CHLOROPHYLL SYNTHASE"/>
    <property type="match status" value="1"/>
</dbReference>
<gene>
    <name evidence="6" type="primary">chlG</name>
    <name evidence="6" type="ORF">MiSe_73700</name>
</gene>